<comment type="caution">
    <text evidence="1">The sequence shown here is derived from an EMBL/GenBank/DDBJ whole genome shotgun (WGS) entry which is preliminary data.</text>
</comment>
<reference evidence="1 2" key="1">
    <citation type="submission" date="2018-05" db="EMBL/GenBank/DDBJ databases">
        <authorList>
            <consortium name="PulseNet: The National Subtyping Network for Foodborne Disease Surveillance"/>
            <person name="Tarr C.L."/>
            <person name="Trees E."/>
            <person name="Katz L.S."/>
            <person name="Carleton-Romer H.A."/>
            <person name="Stroika S."/>
            <person name="Kucerova Z."/>
            <person name="Roache K.F."/>
            <person name="Sabol A.L."/>
            <person name="Besser J."/>
            <person name="Gerner-Smidt P."/>
        </authorList>
    </citation>
    <scope>NUCLEOTIDE SEQUENCE [LARGE SCALE GENOMIC DNA]</scope>
    <source>
        <strain evidence="1 2">D5625</strain>
    </source>
</reference>
<gene>
    <name evidence="1" type="ORF">A9458_03090</name>
</gene>
<dbReference type="EMBL" id="AACKNS010000002">
    <property type="protein sequence ID" value="EAK9993835.1"/>
    <property type="molecule type" value="Genomic_DNA"/>
</dbReference>
<evidence type="ECO:0000313" key="2">
    <source>
        <dbReference type="Proteomes" id="UP000476009"/>
    </source>
</evidence>
<proteinExistence type="predicted"/>
<sequence>MPFYNFMQFLSLLAQLSEVEIKTLIEYKDLLLKALSSLNESKTFDVKECVRLIDTLEETFFDKLQIEESKKKEICKNIIKILKNHWKMFF</sequence>
<organism evidence="1 2">
    <name type="scientific">Campylobacter lari</name>
    <dbReference type="NCBI Taxonomy" id="201"/>
    <lineage>
        <taxon>Bacteria</taxon>
        <taxon>Pseudomonadati</taxon>
        <taxon>Campylobacterota</taxon>
        <taxon>Epsilonproteobacteria</taxon>
        <taxon>Campylobacterales</taxon>
        <taxon>Campylobacteraceae</taxon>
        <taxon>Campylobacter</taxon>
    </lineage>
</organism>
<dbReference type="Proteomes" id="UP000476009">
    <property type="component" value="Unassembled WGS sequence"/>
</dbReference>
<dbReference type="AlphaFoldDB" id="A0A6L1KZH8"/>
<evidence type="ECO:0000313" key="1">
    <source>
        <dbReference type="EMBL" id="EAK9993835.1"/>
    </source>
</evidence>
<name>A0A6L1KZH8_CAMLA</name>
<protein>
    <submittedName>
        <fullName evidence="1">Uncharacterized protein</fullName>
    </submittedName>
</protein>
<accession>A0A6L1KZH8</accession>